<dbReference type="EMBL" id="CAJRAF010000002">
    <property type="protein sequence ID" value="CAG5007606.1"/>
    <property type="molecule type" value="Genomic_DNA"/>
</dbReference>
<organism evidence="1 2">
    <name type="scientific">Dyadobacter helix</name>
    <dbReference type="NCBI Taxonomy" id="2822344"/>
    <lineage>
        <taxon>Bacteria</taxon>
        <taxon>Pseudomonadati</taxon>
        <taxon>Bacteroidota</taxon>
        <taxon>Cytophagia</taxon>
        <taxon>Cytophagales</taxon>
        <taxon>Spirosomataceae</taxon>
        <taxon>Dyadobacter</taxon>
    </lineage>
</organism>
<evidence type="ECO:0000313" key="1">
    <source>
        <dbReference type="EMBL" id="CAG5007606.1"/>
    </source>
</evidence>
<dbReference type="PANTHER" id="PTHR37489:SF1">
    <property type="entry name" value="DUF3500 DOMAIN-CONTAINING PROTEIN"/>
    <property type="match status" value="1"/>
</dbReference>
<sequence length="395" mass="44696">MQTGINISCSTGFLSCAIKLRNITGIFDLKRLLSDEVSELKDFYFMKKIFLLPLLILEFSGVVSGQKLTAGQKDFNKKMTLAASEFVKTLDPAAAKETLLPLDDVIRFDWNYTPRPRKGITFKTMTPPQKNAAMDLLKVVLSADGYMKAGQIIDLENVLRVVESRPANDTYRDPENYAFLVFGNPDQKAWAWRVEGHHLSLHFSSVDGRVTITPGFMGSNPGTVLADVPQKGRSVLKEEQQLAFDLLHALGPEQLKTALLHTKAPNDMLTTNTRKASLDKREGLRLSEMRPEQQAIFKKLILSYLNRYHVTLKNQQWEKLEKEGLDQIYFAWMGDQQPEIGPGHGHYYRIHGPSLLIEFDNTQNGGNHVHSVVRDLDNDFGEDLLRAHYEKAHGK</sequence>
<reference evidence="1" key="1">
    <citation type="submission" date="2021-04" db="EMBL/GenBank/DDBJ databases">
        <authorList>
            <person name="Rodrigo-Torres L."/>
            <person name="Arahal R. D."/>
            <person name="Lucena T."/>
        </authorList>
    </citation>
    <scope>NUCLEOTIDE SEQUENCE</scope>
    <source>
        <strain evidence="1">CECT 9275</strain>
    </source>
</reference>
<keyword evidence="2" id="KW-1185">Reference proteome</keyword>
<evidence type="ECO:0000313" key="2">
    <source>
        <dbReference type="Proteomes" id="UP000680038"/>
    </source>
</evidence>
<dbReference type="AlphaFoldDB" id="A0A916JF64"/>
<proteinExistence type="predicted"/>
<comment type="caution">
    <text evidence="1">The sequence shown here is derived from an EMBL/GenBank/DDBJ whole genome shotgun (WGS) entry which is preliminary data.</text>
</comment>
<protein>
    <recommendedName>
        <fullName evidence="3">DUF3500 domain-containing protein</fullName>
    </recommendedName>
</protein>
<dbReference type="Pfam" id="PF12006">
    <property type="entry name" value="DUF3500"/>
    <property type="match status" value="1"/>
</dbReference>
<dbReference type="PANTHER" id="PTHR37489">
    <property type="entry name" value="DUF3500 DOMAIN-CONTAINING PROTEIN"/>
    <property type="match status" value="1"/>
</dbReference>
<accession>A0A916JF64</accession>
<gene>
    <name evidence="1" type="ORF">DYBT9275_04086</name>
</gene>
<name>A0A916JF64_9BACT</name>
<evidence type="ECO:0008006" key="3">
    <source>
        <dbReference type="Google" id="ProtNLM"/>
    </source>
</evidence>
<dbReference type="Proteomes" id="UP000680038">
    <property type="component" value="Unassembled WGS sequence"/>
</dbReference>
<dbReference type="InterPro" id="IPR021889">
    <property type="entry name" value="DUF3500"/>
</dbReference>